<organism evidence="1 2">
    <name type="scientific">Forsythia ovata</name>
    <dbReference type="NCBI Taxonomy" id="205694"/>
    <lineage>
        <taxon>Eukaryota</taxon>
        <taxon>Viridiplantae</taxon>
        <taxon>Streptophyta</taxon>
        <taxon>Embryophyta</taxon>
        <taxon>Tracheophyta</taxon>
        <taxon>Spermatophyta</taxon>
        <taxon>Magnoliopsida</taxon>
        <taxon>eudicotyledons</taxon>
        <taxon>Gunneridae</taxon>
        <taxon>Pentapetalae</taxon>
        <taxon>asterids</taxon>
        <taxon>lamiids</taxon>
        <taxon>Lamiales</taxon>
        <taxon>Oleaceae</taxon>
        <taxon>Forsythieae</taxon>
        <taxon>Forsythia</taxon>
    </lineage>
</organism>
<dbReference type="AlphaFoldDB" id="A0ABD1SU56"/>
<dbReference type="Proteomes" id="UP001604277">
    <property type="component" value="Unassembled WGS sequence"/>
</dbReference>
<gene>
    <name evidence="1" type="ORF">Fot_37045</name>
</gene>
<reference evidence="2" key="1">
    <citation type="submission" date="2024-07" db="EMBL/GenBank/DDBJ databases">
        <title>Two chromosome-level genome assemblies of Korean endemic species Abeliophyllum distichum and Forsythia ovata (Oleaceae).</title>
        <authorList>
            <person name="Jang H."/>
        </authorList>
    </citation>
    <scope>NUCLEOTIDE SEQUENCE [LARGE SCALE GENOMIC DNA]</scope>
</reference>
<dbReference type="EMBL" id="JBFOLJ010000010">
    <property type="protein sequence ID" value="KAL2503197.1"/>
    <property type="molecule type" value="Genomic_DNA"/>
</dbReference>
<sequence>MEPSLLMMPPGSFLVVGWNNPLSASGKATGATTADRPITPLTVNQSCSRRPTHHAAHRHTGAVERVLDSRVPSIQIATRSNITSMTLIGAVEIENTHGDGENDEALDDEIDGVGDIKFSRKMVVRQNLNISTTEIANELQRNIHLVENN</sequence>
<evidence type="ECO:0000313" key="2">
    <source>
        <dbReference type="Proteomes" id="UP001604277"/>
    </source>
</evidence>
<name>A0ABD1SU56_9LAMI</name>
<keyword evidence="2" id="KW-1185">Reference proteome</keyword>
<evidence type="ECO:0000313" key="1">
    <source>
        <dbReference type="EMBL" id="KAL2503197.1"/>
    </source>
</evidence>
<proteinExistence type="predicted"/>
<protein>
    <submittedName>
        <fullName evidence="1">Uncharacterized protein</fullName>
    </submittedName>
</protein>
<accession>A0ABD1SU56</accession>
<comment type="caution">
    <text evidence="1">The sequence shown here is derived from an EMBL/GenBank/DDBJ whole genome shotgun (WGS) entry which is preliminary data.</text>
</comment>